<dbReference type="Proteomes" id="UP000307790">
    <property type="component" value="Unassembled WGS sequence"/>
</dbReference>
<proteinExistence type="predicted"/>
<evidence type="ECO:0000313" key="4">
    <source>
        <dbReference type="Proteomes" id="UP000307790"/>
    </source>
</evidence>
<accession>A0A5R9ITM8</accession>
<dbReference type="PANTHER" id="PTHR42972:SF8">
    <property type="entry name" value="POLYHYDROXYBUTYRATE DEPOLYMERASE"/>
    <property type="match status" value="1"/>
</dbReference>
<dbReference type="PROSITE" id="PS51257">
    <property type="entry name" value="PROKAR_LIPOPROTEIN"/>
    <property type="match status" value="1"/>
</dbReference>
<name>A0A5R9ITM8_9GAMM</name>
<dbReference type="EMBL" id="VCBC01000007">
    <property type="protein sequence ID" value="TLU65288.1"/>
    <property type="molecule type" value="Genomic_DNA"/>
</dbReference>
<dbReference type="OrthoDB" id="505233at2"/>
<evidence type="ECO:0000256" key="1">
    <source>
        <dbReference type="SAM" id="MobiDB-lite"/>
    </source>
</evidence>
<dbReference type="SUPFAM" id="SSF53474">
    <property type="entry name" value="alpha/beta-Hydrolases"/>
    <property type="match status" value="1"/>
</dbReference>
<feature type="compositionally biased region" description="Basic and acidic residues" evidence="1">
    <location>
        <begin position="26"/>
        <end position="35"/>
    </location>
</feature>
<sequence>MKAMNRTMKIKLMAIAVALTTAACTESEKPLKDNPTESSPAANLNDNVDGKNMPSRNLNLNLQQTTVSGLSSGAYMAHQLHIAYSDKIKGAALLAGGPYGCAKGDLNTALSACMTVKKPMDVAPLIELAKQAEEQGSIASLNNIKNHPVWIFHGSADNRVNDNVTQASVDFYTQLGAAPAAEFNIKVGHGFPTENSGVQCDTTAEPFINQCDYDAAGKLLTHLYGKLNNKVQTMSETESNSGKVIEIHQADFVSEGQDNTLADTGYAFVPDSCASGKECRVHIALHGCKQNAEAIDQAYITDSGLNPWAATNNIVVLYPQTKSSYAPLNPNACWDWWGYTGPEYQSRDGAQMQQVINMVEGLTEAL</sequence>
<feature type="signal peptide" evidence="2">
    <location>
        <begin position="1"/>
        <end position="23"/>
    </location>
</feature>
<protein>
    <submittedName>
        <fullName evidence="3">Polyhydroxybutyrate depolymerase</fullName>
    </submittedName>
</protein>
<evidence type="ECO:0000313" key="3">
    <source>
        <dbReference type="EMBL" id="TLU65288.1"/>
    </source>
</evidence>
<dbReference type="PANTHER" id="PTHR42972">
    <property type="entry name" value="TOL-PAL SYSTEM PROTEIN TOLB"/>
    <property type="match status" value="1"/>
</dbReference>
<organism evidence="3 4">
    <name type="scientific">Thalassotalea litorea</name>
    <dbReference type="NCBI Taxonomy" id="2020715"/>
    <lineage>
        <taxon>Bacteria</taxon>
        <taxon>Pseudomonadati</taxon>
        <taxon>Pseudomonadota</taxon>
        <taxon>Gammaproteobacteria</taxon>
        <taxon>Alteromonadales</taxon>
        <taxon>Colwelliaceae</taxon>
        <taxon>Thalassotalea</taxon>
    </lineage>
</organism>
<dbReference type="InterPro" id="IPR029058">
    <property type="entry name" value="AB_hydrolase_fold"/>
</dbReference>
<dbReference type="Gene3D" id="3.40.50.1820">
    <property type="entry name" value="alpha/beta hydrolase"/>
    <property type="match status" value="2"/>
</dbReference>
<feature type="compositionally biased region" description="Polar residues" evidence="1">
    <location>
        <begin position="36"/>
        <end position="46"/>
    </location>
</feature>
<feature type="chain" id="PRO_5024324477" evidence="2">
    <location>
        <begin position="24"/>
        <end position="366"/>
    </location>
</feature>
<feature type="region of interest" description="Disordered" evidence="1">
    <location>
        <begin position="26"/>
        <end position="55"/>
    </location>
</feature>
<dbReference type="AlphaFoldDB" id="A0A5R9ITM8"/>
<reference evidence="3 4" key="1">
    <citation type="submission" date="2019-05" db="EMBL/GenBank/DDBJ databases">
        <title>Genome sequences of Thalassotalea litorea 1K03283.</title>
        <authorList>
            <person name="Zhang D."/>
        </authorList>
    </citation>
    <scope>NUCLEOTIDE SEQUENCE [LARGE SCALE GENOMIC DNA]</scope>
    <source>
        <strain evidence="3 4">MCCC 1K03283</strain>
    </source>
</reference>
<keyword evidence="2" id="KW-0732">Signal</keyword>
<comment type="caution">
    <text evidence="3">The sequence shown here is derived from an EMBL/GenBank/DDBJ whole genome shotgun (WGS) entry which is preliminary data.</text>
</comment>
<keyword evidence="4" id="KW-1185">Reference proteome</keyword>
<gene>
    <name evidence="3" type="ORF">FE810_08310</name>
</gene>
<evidence type="ECO:0000256" key="2">
    <source>
        <dbReference type="SAM" id="SignalP"/>
    </source>
</evidence>